<dbReference type="SUPFAM" id="SSF51735">
    <property type="entry name" value="NAD(P)-binding Rossmann-fold domains"/>
    <property type="match status" value="1"/>
</dbReference>
<dbReference type="EMBL" id="JACHDE010000001">
    <property type="protein sequence ID" value="MBB5398171.1"/>
    <property type="molecule type" value="Genomic_DNA"/>
</dbReference>
<keyword evidence="6" id="KW-1185">Reference proteome</keyword>
<accession>A0A7W8L2P3</accession>
<organism evidence="3 5">
    <name type="scientific">Paraburkholderia youngii</name>
    <dbReference type="NCBI Taxonomy" id="2782701"/>
    <lineage>
        <taxon>Bacteria</taxon>
        <taxon>Pseudomonadati</taxon>
        <taxon>Pseudomonadota</taxon>
        <taxon>Betaproteobacteria</taxon>
        <taxon>Burkholderiales</taxon>
        <taxon>Burkholderiaceae</taxon>
        <taxon>Paraburkholderia</taxon>
    </lineage>
</organism>
<evidence type="ECO:0000313" key="4">
    <source>
        <dbReference type="EMBL" id="NVI03156.1"/>
    </source>
</evidence>
<dbReference type="InterPro" id="IPR036291">
    <property type="entry name" value="NAD(P)-bd_dom_sf"/>
</dbReference>
<dbReference type="FunFam" id="3.40.50.720:FF:000084">
    <property type="entry name" value="Short-chain dehydrogenase reductase"/>
    <property type="match status" value="1"/>
</dbReference>
<dbReference type="PANTHER" id="PTHR42760:SF123">
    <property type="entry name" value="OXIDOREDUCTASE"/>
    <property type="match status" value="1"/>
</dbReference>
<dbReference type="CDD" id="cd05233">
    <property type="entry name" value="SDR_c"/>
    <property type="match status" value="1"/>
</dbReference>
<evidence type="ECO:0000313" key="3">
    <source>
        <dbReference type="EMBL" id="MBB5398171.1"/>
    </source>
</evidence>
<dbReference type="NCBIfam" id="NF005559">
    <property type="entry name" value="PRK07231.1"/>
    <property type="match status" value="1"/>
</dbReference>
<dbReference type="Gene3D" id="3.40.50.720">
    <property type="entry name" value="NAD(P)-binding Rossmann-like Domain"/>
    <property type="match status" value="1"/>
</dbReference>
<dbReference type="AlphaFoldDB" id="A0A7W8L2P3"/>
<dbReference type="Proteomes" id="UP000821598">
    <property type="component" value="Unassembled WGS sequence"/>
</dbReference>
<dbReference type="GO" id="GO:0030497">
    <property type="term" value="P:fatty acid elongation"/>
    <property type="evidence" value="ECO:0007669"/>
    <property type="project" value="TreeGrafter"/>
</dbReference>
<reference evidence="3 5" key="2">
    <citation type="submission" date="2020-08" db="EMBL/GenBank/DDBJ databases">
        <title>Genomic Encyclopedia of Type Strains, Phase IV (KMG-V): Genome sequencing to study the core and pangenomes of soil and plant-associated prokaryotes.</title>
        <authorList>
            <person name="Whitman W."/>
        </authorList>
    </citation>
    <scope>NUCLEOTIDE SEQUENCE [LARGE SCALE GENOMIC DNA]</scope>
    <source>
        <strain evidence="3 5">JPY162</strain>
    </source>
</reference>
<reference evidence="4 6" key="1">
    <citation type="submission" date="2019-08" db="EMBL/GenBank/DDBJ databases">
        <title>Paraburkholderia simonii sp. nov. and P. youngii sp. nov. Brazilian and Mexican Mimosa-associated rhizobia.</title>
        <authorList>
            <person name="Mavima L."/>
            <person name="Beukes C.W."/>
            <person name="Palmer M."/>
            <person name="De Meyer S.E."/>
            <person name="James E.K."/>
            <person name="Maluk M."/>
            <person name="Avontuur J.R."/>
            <person name="Chan W.Y."/>
            <person name="Venter S.N."/>
            <person name="Steenkamp E.T."/>
        </authorList>
    </citation>
    <scope>NUCLEOTIDE SEQUENCE [LARGE SCALE GENOMIC DNA]</scope>
    <source>
        <strain evidence="4 6">JPY454</strain>
    </source>
</reference>
<dbReference type="InterPro" id="IPR002347">
    <property type="entry name" value="SDR_fam"/>
</dbReference>
<gene>
    <name evidence="4" type="ORF">FSB64_04915</name>
    <name evidence="3" type="ORF">HDG41_000207</name>
</gene>
<dbReference type="EMBL" id="VOMC01000004">
    <property type="protein sequence ID" value="NVI03156.1"/>
    <property type="molecule type" value="Genomic_DNA"/>
</dbReference>
<dbReference type="PANTHER" id="PTHR42760">
    <property type="entry name" value="SHORT-CHAIN DEHYDROGENASES/REDUCTASES FAMILY MEMBER"/>
    <property type="match status" value="1"/>
</dbReference>
<dbReference type="SMART" id="SM00822">
    <property type="entry name" value="PKS_KR"/>
    <property type="match status" value="1"/>
</dbReference>
<dbReference type="GO" id="GO:0016616">
    <property type="term" value="F:oxidoreductase activity, acting on the CH-OH group of donors, NAD or NADP as acceptor"/>
    <property type="evidence" value="ECO:0007669"/>
    <property type="project" value="TreeGrafter"/>
</dbReference>
<protein>
    <submittedName>
        <fullName evidence="3">NAD(P)-dependent dehydrogenase (Short-subunit alcohol dehydrogenase family)</fullName>
    </submittedName>
    <submittedName>
        <fullName evidence="4">SDR family oxidoreductase</fullName>
    </submittedName>
</protein>
<dbReference type="Pfam" id="PF13561">
    <property type="entry name" value="adh_short_C2"/>
    <property type="match status" value="1"/>
</dbReference>
<evidence type="ECO:0000259" key="2">
    <source>
        <dbReference type="SMART" id="SM00822"/>
    </source>
</evidence>
<evidence type="ECO:0000256" key="1">
    <source>
        <dbReference type="ARBA" id="ARBA00006484"/>
    </source>
</evidence>
<name>A0A7W8L2P3_9BURK</name>
<sequence>MSQEIQNPVQPGLHLNGKIVVVTGAGSGIGAGIAQAFARVGAHVALVDKNFEGAKAVASSLRDEGLAALPFACDVSDEKSVAAAADDVRATMGPVNALINNAGLLRAGSLETVSIEDWNLSLSVNLTGYLLCARSFGKDMLAAGKGSIVHVASIAALNPQTNSGSYSPGKAGVLLLSRQLAAEWGPRGVRSNCVLPGMIRTALSAKFYEEPGFEERRAQVVASRRIGEPEDLAGPALFLASDLAAYVNGAEILTDGGLNCMLMDQVPRPGFNAVPAK</sequence>
<dbReference type="PRINTS" id="PR00080">
    <property type="entry name" value="SDRFAMILY"/>
</dbReference>
<feature type="domain" description="Ketoreductase" evidence="2">
    <location>
        <begin position="18"/>
        <end position="179"/>
    </location>
</feature>
<dbReference type="PRINTS" id="PR00081">
    <property type="entry name" value="GDHRDH"/>
</dbReference>
<proteinExistence type="inferred from homology"/>
<comment type="caution">
    <text evidence="3">The sequence shown here is derived from an EMBL/GenBank/DDBJ whole genome shotgun (WGS) entry which is preliminary data.</text>
</comment>
<dbReference type="InterPro" id="IPR057326">
    <property type="entry name" value="KR_dom"/>
</dbReference>
<dbReference type="Proteomes" id="UP000592820">
    <property type="component" value="Unassembled WGS sequence"/>
</dbReference>
<comment type="similarity">
    <text evidence="1">Belongs to the short-chain dehydrogenases/reductases (SDR) family.</text>
</comment>
<evidence type="ECO:0000313" key="6">
    <source>
        <dbReference type="Proteomes" id="UP000821598"/>
    </source>
</evidence>
<dbReference type="RefSeq" id="WP_176120327.1">
    <property type="nucleotide sequence ID" value="NZ_JACHDE010000001.1"/>
</dbReference>
<evidence type="ECO:0000313" key="5">
    <source>
        <dbReference type="Proteomes" id="UP000592820"/>
    </source>
</evidence>